<name>A0A8D9GC01_BRACM</name>
<keyword evidence="2" id="KW-0472">Membrane</keyword>
<feature type="transmembrane region" description="Helical" evidence="2">
    <location>
        <begin position="90"/>
        <end position="110"/>
    </location>
</feature>
<dbReference type="Proteomes" id="UP000694005">
    <property type="component" value="Chromosome A05"/>
</dbReference>
<accession>A0A8D9GC01</accession>
<dbReference type="GO" id="GO:0015297">
    <property type="term" value="F:antiporter activity"/>
    <property type="evidence" value="ECO:0007669"/>
    <property type="project" value="InterPro"/>
</dbReference>
<dbReference type="Gramene" id="A05p32990.2_BraZ1">
    <property type="protein sequence ID" value="A05p32990.2_BraZ1.CDS"/>
    <property type="gene ID" value="A05g32990.2_BraZ1"/>
</dbReference>
<feature type="transmembrane region" description="Helical" evidence="2">
    <location>
        <begin position="252"/>
        <end position="272"/>
    </location>
</feature>
<gene>
    <name evidence="3" type="ORF">BRAPAZ1V2_A05P32990.2</name>
</gene>
<protein>
    <submittedName>
        <fullName evidence="3">Uncharacterized protein</fullName>
    </submittedName>
</protein>
<dbReference type="EMBL" id="LS974621">
    <property type="protein sequence ID" value="CAG7876778.1"/>
    <property type="molecule type" value="Genomic_DNA"/>
</dbReference>
<dbReference type="GO" id="GO:0016020">
    <property type="term" value="C:membrane"/>
    <property type="evidence" value="ECO:0007669"/>
    <property type="project" value="InterPro"/>
</dbReference>
<dbReference type="Pfam" id="PF01554">
    <property type="entry name" value="MatE"/>
    <property type="match status" value="1"/>
</dbReference>
<sequence length="300" mass="32622">MDSSQYDGVYQPLLYPPADGTVPLSPSTESSNGELERVLSDVETPLFHRLRKATMIESKLLFKLAAPAVIVYMINYLMSMSTQIFSGHLGNLELAAASLGNTGIQIFAYGLMIMKNVWLYTFPIMTISGWVFMISVGFNAAISVRVSNELGAGNPKSAAFSVIIVNIYSLITSVILAIVILACRDFLSYAFTEGKKVSVAVSDLCPLLALTLVLNGIQPVLSGVAVGCGWQAFVAKVNVGCYYIVGIPLGGIWTGMICGTLIQTVILAWVTFRTDWTKEVEEASKRLDKWSNKKLEVVPE</sequence>
<proteinExistence type="inferred from homology"/>
<keyword evidence="2" id="KW-1133">Transmembrane helix</keyword>
<comment type="similarity">
    <text evidence="1">Belongs to the multi antimicrobial extrusion (MATE) (TC 2.A.66.1) family.</text>
</comment>
<feature type="transmembrane region" description="Helical" evidence="2">
    <location>
        <begin position="117"/>
        <end position="138"/>
    </location>
</feature>
<keyword evidence="2" id="KW-0812">Transmembrane</keyword>
<dbReference type="SMR" id="A0A8D9GC01"/>
<dbReference type="GO" id="GO:0042910">
    <property type="term" value="F:xenobiotic transmembrane transporter activity"/>
    <property type="evidence" value="ECO:0007669"/>
    <property type="project" value="InterPro"/>
</dbReference>
<dbReference type="AlphaFoldDB" id="A0A8D9GC01"/>
<evidence type="ECO:0000313" key="4">
    <source>
        <dbReference type="Proteomes" id="UP000694005"/>
    </source>
</evidence>
<evidence type="ECO:0000313" key="3">
    <source>
        <dbReference type="EMBL" id="CAG7876778.1"/>
    </source>
</evidence>
<dbReference type="PANTHER" id="PTHR11206">
    <property type="entry name" value="MULTIDRUG RESISTANCE PROTEIN"/>
    <property type="match status" value="1"/>
</dbReference>
<evidence type="ECO:0000256" key="1">
    <source>
        <dbReference type="ARBA" id="ARBA00010199"/>
    </source>
</evidence>
<evidence type="ECO:0000256" key="2">
    <source>
        <dbReference type="SAM" id="Phobius"/>
    </source>
</evidence>
<organism evidence="3 4">
    <name type="scientific">Brassica campestris</name>
    <name type="common">Field mustard</name>
    <dbReference type="NCBI Taxonomy" id="3711"/>
    <lineage>
        <taxon>Eukaryota</taxon>
        <taxon>Viridiplantae</taxon>
        <taxon>Streptophyta</taxon>
        <taxon>Embryophyta</taxon>
        <taxon>Tracheophyta</taxon>
        <taxon>Spermatophyta</taxon>
        <taxon>Magnoliopsida</taxon>
        <taxon>eudicotyledons</taxon>
        <taxon>Gunneridae</taxon>
        <taxon>Pentapetalae</taxon>
        <taxon>rosids</taxon>
        <taxon>malvids</taxon>
        <taxon>Brassicales</taxon>
        <taxon>Brassicaceae</taxon>
        <taxon>Brassiceae</taxon>
        <taxon>Brassica</taxon>
    </lineage>
</organism>
<feature type="transmembrane region" description="Helical" evidence="2">
    <location>
        <begin position="204"/>
        <end position="232"/>
    </location>
</feature>
<feature type="transmembrane region" description="Helical" evidence="2">
    <location>
        <begin position="158"/>
        <end position="183"/>
    </location>
</feature>
<dbReference type="InterPro" id="IPR002528">
    <property type="entry name" value="MATE_fam"/>
</dbReference>
<reference evidence="3 4" key="1">
    <citation type="submission" date="2021-07" db="EMBL/GenBank/DDBJ databases">
        <authorList>
            <consortium name="Genoscope - CEA"/>
            <person name="William W."/>
        </authorList>
    </citation>
    <scope>NUCLEOTIDE SEQUENCE [LARGE SCALE GENOMIC DNA]</scope>
</reference>
<feature type="transmembrane region" description="Helical" evidence="2">
    <location>
        <begin position="60"/>
        <end position="78"/>
    </location>
</feature>